<dbReference type="OrthoDB" id="269173at2759"/>
<dbReference type="AlphaFoldDB" id="A0A0R3VU82"/>
<evidence type="ECO:0000256" key="2">
    <source>
        <dbReference type="ARBA" id="ARBA00006208"/>
    </source>
</evidence>
<feature type="transmembrane region" description="Helical" evidence="6">
    <location>
        <begin position="104"/>
        <end position="122"/>
    </location>
</feature>
<keyword evidence="8" id="KW-1185">Reference proteome</keyword>
<evidence type="ECO:0000313" key="8">
    <source>
        <dbReference type="Proteomes" id="UP000282613"/>
    </source>
</evidence>
<dbReference type="WBParaSite" id="TASK_0000085401-mRNA-1">
    <property type="protein sequence ID" value="TASK_0000085401-mRNA-1"/>
    <property type="gene ID" value="TASK_0000085401"/>
</dbReference>
<reference evidence="7 8" key="2">
    <citation type="submission" date="2018-11" db="EMBL/GenBank/DDBJ databases">
        <authorList>
            <consortium name="Pathogen Informatics"/>
        </authorList>
    </citation>
    <scope>NUCLEOTIDE SEQUENCE [LARGE SCALE GENOMIC DNA]</scope>
</reference>
<organism evidence="9">
    <name type="scientific">Taenia asiatica</name>
    <name type="common">Asian tapeworm</name>
    <dbReference type="NCBI Taxonomy" id="60517"/>
    <lineage>
        <taxon>Eukaryota</taxon>
        <taxon>Metazoa</taxon>
        <taxon>Spiralia</taxon>
        <taxon>Lophotrochozoa</taxon>
        <taxon>Platyhelminthes</taxon>
        <taxon>Cestoda</taxon>
        <taxon>Eucestoda</taxon>
        <taxon>Cyclophyllidea</taxon>
        <taxon>Taeniidae</taxon>
        <taxon>Taenia</taxon>
    </lineage>
</organism>
<dbReference type="EMBL" id="UYRS01000138">
    <property type="protein sequence ID" value="VDK22007.1"/>
    <property type="molecule type" value="Genomic_DNA"/>
</dbReference>
<protein>
    <submittedName>
        <fullName evidence="9">Transmembrane protein 256 homolog</fullName>
    </submittedName>
</protein>
<dbReference type="InterPro" id="IPR006696">
    <property type="entry name" value="DUF423"/>
</dbReference>
<feature type="transmembrane region" description="Helical" evidence="6">
    <location>
        <begin position="128"/>
        <end position="146"/>
    </location>
</feature>
<evidence type="ECO:0000256" key="5">
    <source>
        <dbReference type="ARBA" id="ARBA00023136"/>
    </source>
</evidence>
<evidence type="ECO:0000256" key="6">
    <source>
        <dbReference type="SAM" id="Phobius"/>
    </source>
</evidence>
<evidence type="ECO:0000313" key="9">
    <source>
        <dbReference type="WBParaSite" id="TASK_0000085401-mRNA-1"/>
    </source>
</evidence>
<proteinExistence type="inferred from homology"/>
<dbReference type="Proteomes" id="UP000282613">
    <property type="component" value="Unassembled WGS sequence"/>
</dbReference>
<evidence type="ECO:0000256" key="4">
    <source>
        <dbReference type="ARBA" id="ARBA00022989"/>
    </source>
</evidence>
<dbReference type="PANTHER" id="PTHR43461:SF1">
    <property type="entry name" value="TRANSMEMBRANE PROTEIN 256"/>
    <property type="match status" value="1"/>
</dbReference>
<evidence type="ECO:0000313" key="7">
    <source>
        <dbReference type="EMBL" id="VDK22007.1"/>
    </source>
</evidence>
<evidence type="ECO:0000256" key="1">
    <source>
        <dbReference type="ARBA" id="ARBA00004141"/>
    </source>
</evidence>
<comment type="subcellular location">
    <subcellularLocation>
        <location evidence="1">Membrane</location>
        <topology evidence="1">Multi-pass membrane protein</topology>
    </subcellularLocation>
</comment>
<dbReference type="GO" id="GO:0016020">
    <property type="term" value="C:membrane"/>
    <property type="evidence" value="ECO:0007669"/>
    <property type="project" value="UniProtKB-SubCell"/>
</dbReference>
<keyword evidence="4 6" id="KW-1133">Transmembrane helix</keyword>
<dbReference type="PANTHER" id="PTHR43461">
    <property type="entry name" value="TRANSMEMBRANE PROTEIN 256"/>
    <property type="match status" value="1"/>
</dbReference>
<evidence type="ECO:0000256" key="3">
    <source>
        <dbReference type="ARBA" id="ARBA00022692"/>
    </source>
</evidence>
<keyword evidence="3 6" id="KW-0812">Transmembrane</keyword>
<name>A0A0R3VU82_TAEAS</name>
<comment type="similarity">
    <text evidence="2">Belongs to the TMEM256 family.</text>
</comment>
<dbReference type="Pfam" id="PF04241">
    <property type="entry name" value="DUF423"/>
    <property type="match status" value="1"/>
</dbReference>
<reference evidence="9" key="1">
    <citation type="submission" date="2017-02" db="UniProtKB">
        <authorList>
            <consortium name="WormBaseParasite"/>
        </authorList>
    </citation>
    <scope>IDENTIFICATION</scope>
</reference>
<accession>A0A0R3VU82</accession>
<sequence length="148" mass="15868">MDSLRAVYRFITWPVTQVVEKTVEVPIRMAGGAYAKLAGVLGATAIGALAYGAHGKFSFGLSFQNTTKSEQRLHTFKSGADIHILHSLALLGVRSSRFPRLTTSLLLTGTILFSGTCYYTALSNDSRFVGIAPVGGVTLILAWLSFAL</sequence>
<keyword evidence="5 6" id="KW-0472">Membrane</keyword>
<gene>
    <name evidence="7" type="ORF">TASK_LOCUS855</name>
</gene>